<dbReference type="EMBL" id="JACHXI010000013">
    <property type="protein sequence ID" value="MBB3104160.1"/>
    <property type="molecule type" value="Genomic_DNA"/>
</dbReference>
<reference evidence="1 2" key="1">
    <citation type="submission" date="2020-08" db="EMBL/GenBank/DDBJ databases">
        <title>Genomic Encyclopedia of Type Strains, Phase III (KMG-III): the genomes of soil and plant-associated and newly described type strains.</title>
        <authorList>
            <person name="Whitman W."/>
        </authorList>
    </citation>
    <scope>NUCLEOTIDE SEQUENCE [LARGE SCALE GENOMIC DNA]</scope>
    <source>
        <strain evidence="1 2">CECT 4462</strain>
    </source>
</reference>
<gene>
    <name evidence="1" type="ORF">FHR87_002575</name>
</gene>
<comment type="caution">
    <text evidence="1">The sequence shown here is derived from an EMBL/GenBank/DDBJ whole genome shotgun (WGS) entry which is preliminary data.</text>
</comment>
<evidence type="ECO:0000313" key="2">
    <source>
        <dbReference type="Proteomes" id="UP000549250"/>
    </source>
</evidence>
<dbReference type="RefSeq" id="WP_183167055.1">
    <property type="nucleotide sequence ID" value="NZ_JACHXI010000013.1"/>
</dbReference>
<dbReference type="AlphaFoldDB" id="A0A839T5S7"/>
<keyword evidence="2" id="KW-1185">Reference proteome</keyword>
<accession>A0A839T5S7</accession>
<sequence>MKRPDPERDYEYVRVDGTVHRHSYVLHEAAHHPHLHPHDEVDKAK</sequence>
<protein>
    <submittedName>
        <fullName evidence="1">Uncharacterized protein</fullName>
    </submittedName>
</protein>
<evidence type="ECO:0000313" key="1">
    <source>
        <dbReference type="EMBL" id="MBB3104160.1"/>
    </source>
</evidence>
<name>A0A839T5S7_AZOMA</name>
<organism evidence="1 2">
    <name type="scientific">Azomonas macrocytogenes</name>
    <name type="common">Azotobacter macrocytogenes</name>
    <dbReference type="NCBI Taxonomy" id="69962"/>
    <lineage>
        <taxon>Bacteria</taxon>
        <taxon>Pseudomonadati</taxon>
        <taxon>Pseudomonadota</taxon>
        <taxon>Gammaproteobacteria</taxon>
        <taxon>Pseudomonadales</taxon>
        <taxon>Pseudomonadaceae</taxon>
        <taxon>Azomonas</taxon>
    </lineage>
</organism>
<dbReference type="Proteomes" id="UP000549250">
    <property type="component" value="Unassembled WGS sequence"/>
</dbReference>
<proteinExistence type="predicted"/>